<gene>
    <name evidence="2" type="ORF">PGTUg99_010430</name>
</gene>
<keyword evidence="1" id="KW-0732">Signal</keyword>
<proteinExistence type="predicted"/>
<dbReference type="Proteomes" id="UP000325313">
    <property type="component" value="Unassembled WGS sequence"/>
</dbReference>
<comment type="caution">
    <text evidence="2">The sequence shown here is derived from an EMBL/GenBank/DDBJ whole genome shotgun (WGS) entry which is preliminary data.</text>
</comment>
<accession>A0A5B0RY74</accession>
<feature type="signal peptide" evidence="1">
    <location>
        <begin position="1"/>
        <end position="19"/>
    </location>
</feature>
<evidence type="ECO:0000256" key="1">
    <source>
        <dbReference type="SAM" id="SignalP"/>
    </source>
</evidence>
<sequence length="122" mass="12492">MRFTVAIAAALAALSSVSAQNGMQCGVNHALIPLDLLQSNSCSMTGMGGGPNFMQCGGDAGDGFFGLGAIVSLDLLQQNKCSMSGEPGPFDSFAAGGGLFRKEANIPKPITLTRAMMFGVEE</sequence>
<name>A0A5B0RY74_PUCGR</name>
<dbReference type="AlphaFoldDB" id="A0A5B0RY74"/>
<evidence type="ECO:0000313" key="2">
    <source>
        <dbReference type="EMBL" id="KAA1130392.1"/>
    </source>
</evidence>
<dbReference type="EMBL" id="VDEP01000109">
    <property type="protein sequence ID" value="KAA1130392.1"/>
    <property type="molecule type" value="Genomic_DNA"/>
</dbReference>
<protein>
    <submittedName>
        <fullName evidence="2">Uncharacterized protein</fullName>
    </submittedName>
</protein>
<evidence type="ECO:0000313" key="3">
    <source>
        <dbReference type="Proteomes" id="UP000325313"/>
    </source>
</evidence>
<feature type="chain" id="PRO_5023137907" evidence="1">
    <location>
        <begin position="20"/>
        <end position="122"/>
    </location>
</feature>
<organism evidence="2 3">
    <name type="scientific">Puccinia graminis f. sp. tritici</name>
    <dbReference type="NCBI Taxonomy" id="56615"/>
    <lineage>
        <taxon>Eukaryota</taxon>
        <taxon>Fungi</taxon>
        <taxon>Dikarya</taxon>
        <taxon>Basidiomycota</taxon>
        <taxon>Pucciniomycotina</taxon>
        <taxon>Pucciniomycetes</taxon>
        <taxon>Pucciniales</taxon>
        <taxon>Pucciniaceae</taxon>
        <taxon>Puccinia</taxon>
    </lineage>
</organism>
<reference evidence="2 3" key="1">
    <citation type="submission" date="2019-05" db="EMBL/GenBank/DDBJ databases">
        <title>Emergence of the Ug99 lineage of the wheat stem rust pathogen through somatic hybridization.</title>
        <authorList>
            <person name="Li F."/>
            <person name="Upadhyaya N.M."/>
            <person name="Sperschneider J."/>
            <person name="Matny O."/>
            <person name="Nguyen-Phuc H."/>
            <person name="Mago R."/>
            <person name="Raley C."/>
            <person name="Miller M.E."/>
            <person name="Silverstein K.A.T."/>
            <person name="Henningsen E."/>
            <person name="Hirsch C.D."/>
            <person name="Visser B."/>
            <person name="Pretorius Z.A."/>
            <person name="Steffenson B.J."/>
            <person name="Schwessinger B."/>
            <person name="Dodds P.N."/>
            <person name="Figueroa M."/>
        </authorList>
    </citation>
    <scope>NUCLEOTIDE SEQUENCE [LARGE SCALE GENOMIC DNA]</scope>
    <source>
        <strain evidence="2 3">Ug99</strain>
    </source>
</reference>